<dbReference type="PANTHER" id="PTHR43289">
    <property type="entry name" value="MITOGEN-ACTIVATED PROTEIN KINASE KINASE KINASE 20-RELATED"/>
    <property type="match status" value="1"/>
</dbReference>
<evidence type="ECO:0000256" key="4">
    <source>
        <dbReference type="ARBA" id="ARBA00022741"/>
    </source>
</evidence>
<evidence type="ECO:0000256" key="1">
    <source>
        <dbReference type="ARBA" id="ARBA00012513"/>
    </source>
</evidence>
<dbReference type="Gene3D" id="1.10.510.10">
    <property type="entry name" value="Transferase(Phosphotransferase) domain 1"/>
    <property type="match status" value="1"/>
</dbReference>
<keyword evidence="6 7" id="KW-0067">ATP-binding</keyword>
<feature type="domain" description="Protein kinase" evidence="9">
    <location>
        <begin position="6"/>
        <end position="257"/>
    </location>
</feature>
<dbReference type="CDD" id="cd14014">
    <property type="entry name" value="STKc_PknB_like"/>
    <property type="match status" value="1"/>
</dbReference>
<organism evidence="10 11">
    <name type="scientific">Nocardioides caricicola</name>
    <dbReference type="NCBI Taxonomy" id="634770"/>
    <lineage>
        <taxon>Bacteria</taxon>
        <taxon>Bacillati</taxon>
        <taxon>Actinomycetota</taxon>
        <taxon>Actinomycetes</taxon>
        <taxon>Propionibacteriales</taxon>
        <taxon>Nocardioidaceae</taxon>
        <taxon>Nocardioides</taxon>
    </lineage>
</organism>
<dbReference type="PROSITE" id="PS00107">
    <property type="entry name" value="PROTEIN_KINASE_ATP"/>
    <property type="match status" value="1"/>
</dbReference>
<dbReference type="GO" id="GO:0016301">
    <property type="term" value="F:kinase activity"/>
    <property type="evidence" value="ECO:0007669"/>
    <property type="project" value="UniProtKB-KW"/>
</dbReference>
<evidence type="ECO:0000256" key="2">
    <source>
        <dbReference type="ARBA" id="ARBA00022527"/>
    </source>
</evidence>
<dbReference type="InterPro" id="IPR000719">
    <property type="entry name" value="Prot_kinase_dom"/>
</dbReference>
<dbReference type="InterPro" id="IPR008271">
    <property type="entry name" value="Ser/Thr_kinase_AS"/>
</dbReference>
<dbReference type="Gene3D" id="3.30.200.20">
    <property type="entry name" value="Phosphorylase Kinase, domain 1"/>
    <property type="match status" value="1"/>
</dbReference>
<dbReference type="InterPro" id="IPR017441">
    <property type="entry name" value="Protein_kinase_ATP_BS"/>
</dbReference>
<proteinExistence type="predicted"/>
<evidence type="ECO:0000256" key="6">
    <source>
        <dbReference type="ARBA" id="ARBA00022840"/>
    </source>
</evidence>
<comment type="caution">
    <text evidence="10">The sequence shown here is derived from an EMBL/GenBank/DDBJ whole genome shotgun (WGS) entry which is preliminary data.</text>
</comment>
<dbReference type="Pfam" id="PF00069">
    <property type="entry name" value="Pkinase"/>
    <property type="match status" value="1"/>
</dbReference>
<dbReference type="SMART" id="SM00220">
    <property type="entry name" value="S_TKc"/>
    <property type="match status" value="1"/>
</dbReference>
<keyword evidence="4 7" id="KW-0547">Nucleotide-binding</keyword>
<dbReference type="PROSITE" id="PS00108">
    <property type="entry name" value="PROTEIN_KINASE_ST"/>
    <property type="match status" value="1"/>
</dbReference>
<keyword evidence="3" id="KW-0808">Transferase</keyword>
<keyword evidence="5 10" id="KW-0418">Kinase</keyword>
<dbReference type="RefSeq" id="WP_345173299.1">
    <property type="nucleotide sequence ID" value="NZ_BAABFQ010000005.1"/>
</dbReference>
<evidence type="ECO:0000256" key="7">
    <source>
        <dbReference type="PROSITE-ProRule" id="PRU10141"/>
    </source>
</evidence>
<feature type="compositionally biased region" description="Low complexity" evidence="8">
    <location>
        <begin position="351"/>
        <end position="366"/>
    </location>
</feature>
<keyword evidence="11" id="KW-1185">Reference proteome</keyword>
<evidence type="ECO:0000313" key="11">
    <source>
        <dbReference type="Proteomes" id="UP001595956"/>
    </source>
</evidence>
<dbReference type="PANTHER" id="PTHR43289:SF6">
    <property type="entry name" value="SERINE_THREONINE-PROTEIN KINASE NEKL-3"/>
    <property type="match status" value="1"/>
</dbReference>
<sequence>MIGERYTLDREIGRGGMGAVWLGHDQVLGREVALKQVGMTPGASTPDLERAEREARLAARLNHPHVVAVYDLVTEGTEQWLVMEYVEGSTLAGLVRDRGPLAPDRASAILLQVADALAAAHAAGIVHRDVKPSNILVSPAGQVKLSDFGIARAEADASLTQTGLVTGSPAYLSPEVASGQFATDASDVWSLGATLFHALSGHPPYEVGGNVLGAMYRIVHEEPPRLSTAGWLAPLLDATMCREPEGRWSMAQVRDFLATGPVAPEPRPDPEPTELLAPVAPVAADPVGPVAPVAPADPAGPDQPRRALPVVLVVGAVVLVALLGWLAYDIGRGDDGEPAADPRNSPSQDRSPSGPSTSASSEPAPEVTAAGMEQFIRDYLAMVTSDTRAAFEELTPEFQAASGNYGGYQGFWRTIKNAQVLSVNADPDTRQVTYTVEYVRDDGSSTTDEVTLQLEGTDGAYLISDEA</sequence>
<evidence type="ECO:0000256" key="3">
    <source>
        <dbReference type="ARBA" id="ARBA00022679"/>
    </source>
</evidence>
<reference evidence="11" key="1">
    <citation type="journal article" date="2019" name="Int. J. Syst. Evol. Microbiol.">
        <title>The Global Catalogue of Microorganisms (GCM) 10K type strain sequencing project: providing services to taxonomists for standard genome sequencing and annotation.</title>
        <authorList>
            <consortium name="The Broad Institute Genomics Platform"/>
            <consortium name="The Broad Institute Genome Sequencing Center for Infectious Disease"/>
            <person name="Wu L."/>
            <person name="Ma J."/>
        </authorList>
    </citation>
    <scope>NUCLEOTIDE SEQUENCE [LARGE SCALE GENOMIC DNA]</scope>
    <source>
        <strain evidence="11">KACC 13778</strain>
    </source>
</reference>
<name>A0ABW0N4D9_9ACTN</name>
<gene>
    <name evidence="10" type="ORF">ACFPKY_19625</name>
</gene>
<keyword evidence="2" id="KW-0723">Serine/threonine-protein kinase</keyword>
<feature type="binding site" evidence="7">
    <location>
        <position position="35"/>
    </location>
    <ligand>
        <name>ATP</name>
        <dbReference type="ChEBI" id="CHEBI:30616"/>
    </ligand>
</feature>
<evidence type="ECO:0000313" key="10">
    <source>
        <dbReference type="EMBL" id="MFC5495330.1"/>
    </source>
</evidence>
<evidence type="ECO:0000259" key="9">
    <source>
        <dbReference type="PROSITE" id="PS50011"/>
    </source>
</evidence>
<evidence type="ECO:0000256" key="5">
    <source>
        <dbReference type="ARBA" id="ARBA00022777"/>
    </source>
</evidence>
<dbReference type="InterPro" id="IPR011009">
    <property type="entry name" value="Kinase-like_dom_sf"/>
</dbReference>
<dbReference type="PROSITE" id="PS50011">
    <property type="entry name" value="PROTEIN_KINASE_DOM"/>
    <property type="match status" value="1"/>
</dbReference>
<dbReference type="EC" id="2.7.11.1" evidence="1"/>
<accession>A0ABW0N4D9</accession>
<dbReference type="EMBL" id="JBHSMD010000006">
    <property type="protein sequence ID" value="MFC5495330.1"/>
    <property type="molecule type" value="Genomic_DNA"/>
</dbReference>
<protein>
    <recommendedName>
        <fullName evidence="1">non-specific serine/threonine protein kinase</fullName>
        <ecNumber evidence="1">2.7.11.1</ecNumber>
    </recommendedName>
</protein>
<dbReference type="Proteomes" id="UP001595956">
    <property type="component" value="Unassembled WGS sequence"/>
</dbReference>
<dbReference type="SUPFAM" id="SSF56112">
    <property type="entry name" value="Protein kinase-like (PK-like)"/>
    <property type="match status" value="1"/>
</dbReference>
<evidence type="ECO:0000256" key="8">
    <source>
        <dbReference type="SAM" id="MobiDB-lite"/>
    </source>
</evidence>
<feature type="region of interest" description="Disordered" evidence="8">
    <location>
        <begin position="336"/>
        <end position="367"/>
    </location>
</feature>